<evidence type="ECO:0000313" key="3">
    <source>
        <dbReference type="Proteomes" id="UP000077202"/>
    </source>
</evidence>
<reference evidence="2" key="1">
    <citation type="submission" date="2016-03" db="EMBL/GenBank/DDBJ databases">
        <title>Mechanisms controlling the formation of the plant cell surface in tip-growing cells are functionally conserved among land plants.</title>
        <authorList>
            <person name="Honkanen S."/>
            <person name="Jones V.A."/>
            <person name="Morieri G."/>
            <person name="Champion C."/>
            <person name="Hetherington A.J."/>
            <person name="Kelly S."/>
            <person name="Saint-Marcoux D."/>
            <person name="Proust H."/>
            <person name="Prescott H."/>
            <person name="Dolan L."/>
        </authorList>
    </citation>
    <scope>NUCLEOTIDE SEQUENCE [LARGE SCALE GENOMIC DNA]</scope>
    <source>
        <tissue evidence="2">Whole gametophyte</tissue>
    </source>
</reference>
<dbReference type="EMBL" id="LVLJ01003787">
    <property type="protein sequence ID" value="OAE19775.1"/>
    <property type="molecule type" value="Genomic_DNA"/>
</dbReference>
<name>A0A176VIL9_MARPO</name>
<accession>A0A176VIL9</accession>
<organism evidence="2 3">
    <name type="scientific">Marchantia polymorpha subsp. ruderalis</name>
    <dbReference type="NCBI Taxonomy" id="1480154"/>
    <lineage>
        <taxon>Eukaryota</taxon>
        <taxon>Viridiplantae</taxon>
        <taxon>Streptophyta</taxon>
        <taxon>Embryophyta</taxon>
        <taxon>Marchantiophyta</taxon>
        <taxon>Marchantiopsida</taxon>
        <taxon>Marchantiidae</taxon>
        <taxon>Marchantiales</taxon>
        <taxon>Marchantiaceae</taxon>
        <taxon>Marchantia</taxon>
    </lineage>
</organism>
<feature type="region of interest" description="Disordered" evidence="1">
    <location>
        <begin position="70"/>
        <end position="101"/>
    </location>
</feature>
<comment type="caution">
    <text evidence="2">The sequence shown here is derived from an EMBL/GenBank/DDBJ whole genome shotgun (WGS) entry which is preliminary data.</text>
</comment>
<evidence type="ECO:0000313" key="2">
    <source>
        <dbReference type="EMBL" id="OAE19775.1"/>
    </source>
</evidence>
<dbReference type="Proteomes" id="UP000077202">
    <property type="component" value="Unassembled WGS sequence"/>
</dbReference>
<evidence type="ECO:0000256" key="1">
    <source>
        <dbReference type="SAM" id="MobiDB-lite"/>
    </source>
</evidence>
<sequence length="246" mass="25434">MNDYHKFGNNYVVEMDAWSRHCFPNYISITQDGVGFNGGITGVVASGVASSSTSEGTMSDSSGKIGGVVGEGTSSGPNGVARGGTMKATSRHIDGAGSGDTSNVTSSLVVDSLDGVASVDDTPISEANMGARIEQLEEMLTAMAGSTIGAHEAKDFSYLEKVAQVETSIAVTKVALCALEPRSATVDLNFQRGEGGSKAKICHSFLLLEVDMTLYMNSTPTNDRVVRTEASTSHVAGTETSSGAVM</sequence>
<protein>
    <submittedName>
        <fullName evidence="2">Uncharacterized protein</fullName>
    </submittedName>
</protein>
<keyword evidence="3" id="KW-1185">Reference proteome</keyword>
<gene>
    <name evidence="2" type="ORF">AXG93_2958s1530</name>
</gene>
<proteinExistence type="predicted"/>
<dbReference type="AlphaFoldDB" id="A0A176VIL9"/>